<proteinExistence type="predicted"/>
<name>A0A9P5YW99_9AGAR</name>
<feature type="transmembrane region" description="Helical" evidence="2">
    <location>
        <begin position="182"/>
        <end position="203"/>
    </location>
</feature>
<dbReference type="AlphaFoldDB" id="A0A9P5YW99"/>
<keyword evidence="2" id="KW-1133">Transmembrane helix</keyword>
<dbReference type="EMBL" id="MU155280">
    <property type="protein sequence ID" value="KAF9476847.1"/>
    <property type="molecule type" value="Genomic_DNA"/>
</dbReference>
<feature type="transmembrane region" description="Helical" evidence="2">
    <location>
        <begin position="126"/>
        <end position="147"/>
    </location>
</feature>
<feature type="compositionally biased region" description="Basic and acidic residues" evidence="1">
    <location>
        <begin position="251"/>
        <end position="263"/>
    </location>
</feature>
<feature type="transmembrane region" description="Helical" evidence="2">
    <location>
        <begin position="86"/>
        <end position="111"/>
    </location>
</feature>
<organism evidence="3 4">
    <name type="scientific">Pholiota conissans</name>
    <dbReference type="NCBI Taxonomy" id="109636"/>
    <lineage>
        <taxon>Eukaryota</taxon>
        <taxon>Fungi</taxon>
        <taxon>Dikarya</taxon>
        <taxon>Basidiomycota</taxon>
        <taxon>Agaricomycotina</taxon>
        <taxon>Agaricomycetes</taxon>
        <taxon>Agaricomycetidae</taxon>
        <taxon>Agaricales</taxon>
        <taxon>Agaricineae</taxon>
        <taxon>Strophariaceae</taxon>
        <taxon>Pholiota</taxon>
    </lineage>
</organism>
<evidence type="ECO:0000313" key="4">
    <source>
        <dbReference type="Proteomes" id="UP000807469"/>
    </source>
</evidence>
<feature type="region of interest" description="Disordered" evidence="1">
    <location>
        <begin position="212"/>
        <end position="291"/>
    </location>
</feature>
<gene>
    <name evidence="3" type="ORF">BDN70DRAFT_881899</name>
</gene>
<evidence type="ECO:0000313" key="3">
    <source>
        <dbReference type="EMBL" id="KAF9476847.1"/>
    </source>
</evidence>
<sequence length="291" mass="32800">MTIIWGFDLSEMHWGAFGSRNMFDRRWHLRRERFSERILSFLAMMIGLAAECTATYSLSKYEDLQDHIEQLSGHTALVHNNNIIDAAIVTIVFCVLVATIFGADFFFLLFWPRRRYPRWYDVTKRLFAVIISLGMAIATLTSTVIVARQSATITGVDAATAQQYTDLYFRPPLVYRHWATNIAWVVLLWPAFLSTVASTYIMFIASSHDRELGTAPETVEGEKDTESLPIRDEEKKESRDLSAAPTPPNEKVPEENGAADRDSMTASATLEDGSTIPTPLPTSSVERLGHM</sequence>
<keyword evidence="2" id="KW-0472">Membrane</keyword>
<feature type="transmembrane region" description="Helical" evidence="2">
    <location>
        <begin position="38"/>
        <end position="58"/>
    </location>
</feature>
<evidence type="ECO:0000256" key="2">
    <source>
        <dbReference type="SAM" id="Phobius"/>
    </source>
</evidence>
<evidence type="ECO:0000256" key="1">
    <source>
        <dbReference type="SAM" id="MobiDB-lite"/>
    </source>
</evidence>
<protein>
    <submittedName>
        <fullName evidence="3">Uncharacterized protein</fullName>
    </submittedName>
</protein>
<dbReference type="OrthoDB" id="3596006at2759"/>
<dbReference type="Proteomes" id="UP000807469">
    <property type="component" value="Unassembled WGS sequence"/>
</dbReference>
<reference evidence="3" key="1">
    <citation type="submission" date="2020-11" db="EMBL/GenBank/DDBJ databases">
        <authorList>
            <consortium name="DOE Joint Genome Institute"/>
            <person name="Ahrendt S."/>
            <person name="Riley R."/>
            <person name="Andreopoulos W."/>
            <person name="Labutti K."/>
            <person name="Pangilinan J."/>
            <person name="Ruiz-Duenas F.J."/>
            <person name="Barrasa J.M."/>
            <person name="Sanchez-Garcia M."/>
            <person name="Camarero S."/>
            <person name="Miyauchi S."/>
            <person name="Serrano A."/>
            <person name="Linde D."/>
            <person name="Babiker R."/>
            <person name="Drula E."/>
            <person name="Ayuso-Fernandez I."/>
            <person name="Pacheco R."/>
            <person name="Padilla G."/>
            <person name="Ferreira P."/>
            <person name="Barriuso J."/>
            <person name="Kellner H."/>
            <person name="Castanera R."/>
            <person name="Alfaro M."/>
            <person name="Ramirez L."/>
            <person name="Pisabarro A.G."/>
            <person name="Kuo A."/>
            <person name="Tritt A."/>
            <person name="Lipzen A."/>
            <person name="He G."/>
            <person name="Yan M."/>
            <person name="Ng V."/>
            <person name="Cullen D."/>
            <person name="Martin F."/>
            <person name="Rosso M.-N."/>
            <person name="Henrissat B."/>
            <person name="Hibbett D."/>
            <person name="Martinez A.T."/>
            <person name="Grigoriev I.V."/>
        </authorList>
    </citation>
    <scope>NUCLEOTIDE SEQUENCE</scope>
    <source>
        <strain evidence="3">CIRM-BRFM 674</strain>
    </source>
</reference>
<feature type="compositionally biased region" description="Polar residues" evidence="1">
    <location>
        <begin position="275"/>
        <end position="285"/>
    </location>
</feature>
<accession>A0A9P5YW99</accession>
<keyword evidence="4" id="KW-1185">Reference proteome</keyword>
<keyword evidence="2" id="KW-0812">Transmembrane</keyword>
<comment type="caution">
    <text evidence="3">The sequence shown here is derived from an EMBL/GenBank/DDBJ whole genome shotgun (WGS) entry which is preliminary data.</text>
</comment>
<feature type="compositionally biased region" description="Basic and acidic residues" evidence="1">
    <location>
        <begin position="220"/>
        <end position="240"/>
    </location>
</feature>